<dbReference type="NCBIfam" id="TIGR00570">
    <property type="entry name" value="cdk7"/>
    <property type="match status" value="1"/>
</dbReference>
<feature type="coiled-coil region" evidence="7">
    <location>
        <begin position="129"/>
        <end position="199"/>
    </location>
</feature>
<feature type="region of interest" description="Disordered" evidence="8">
    <location>
        <begin position="218"/>
        <end position="240"/>
    </location>
</feature>
<evidence type="ECO:0000313" key="12">
    <source>
        <dbReference type="Proteomes" id="UP000000304"/>
    </source>
</evidence>
<keyword evidence="4" id="KW-0862">Zinc</keyword>
<evidence type="ECO:0000313" key="11">
    <source>
        <dbReference type="EMBL" id="EDX06530.1"/>
    </source>
</evidence>
<evidence type="ECO:0000256" key="6">
    <source>
        <dbReference type="PIRNR" id="PIRNR003338"/>
    </source>
</evidence>
<dbReference type="GO" id="GO:0061575">
    <property type="term" value="F:cyclin-dependent protein serine/threonine kinase activator activity"/>
    <property type="evidence" value="ECO:0007669"/>
    <property type="project" value="UniProtKB-UniRule"/>
</dbReference>
<feature type="domain" description="MAT1 centre" evidence="9">
    <location>
        <begin position="67"/>
        <end position="268"/>
    </location>
</feature>
<dbReference type="PANTHER" id="PTHR12683">
    <property type="entry name" value="CDK-ACTIVATING KINASE ASSEMBLY FACTOR MAT1"/>
    <property type="match status" value="1"/>
</dbReference>
<dbReference type="OMA" id="QGLYYTA"/>
<evidence type="ECO:0000256" key="5">
    <source>
        <dbReference type="ARBA" id="ARBA00023242"/>
    </source>
</evidence>
<feature type="compositionally biased region" description="Basic and acidic residues" evidence="8">
    <location>
        <begin position="218"/>
        <end position="228"/>
    </location>
</feature>
<comment type="subcellular location">
    <subcellularLocation>
        <location evidence="1 6">Nucleus</location>
    </subcellularLocation>
</comment>
<feature type="compositionally biased region" description="Basic residues" evidence="8">
    <location>
        <begin position="1"/>
        <end position="11"/>
    </location>
</feature>
<comment type="subunit">
    <text evidence="6">Associates with CDK7 and cyclin H.</text>
</comment>
<dbReference type="OrthoDB" id="5963at2759"/>
<evidence type="ECO:0000256" key="4">
    <source>
        <dbReference type="ARBA" id="ARBA00022833"/>
    </source>
</evidence>
<keyword evidence="12" id="KW-1185">Reference proteome</keyword>
<dbReference type="Pfam" id="PF25811">
    <property type="entry name" value="CAK-anch_MAT1"/>
    <property type="match status" value="1"/>
</dbReference>
<keyword evidence="3" id="KW-0863">Zinc-finger</keyword>
<evidence type="ECO:0000256" key="7">
    <source>
        <dbReference type="SAM" id="Coils"/>
    </source>
</evidence>
<dbReference type="PIRSF" id="PIRSF003338">
    <property type="entry name" value="MAT1_metazoa"/>
    <property type="match status" value="1"/>
</dbReference>
<feature type="region of interest" description="Disordered" evidence="8">
    <location>
        <begin position="1"/>
        <end position="25"/>
    </location>
</feature>
<evidence type="ECO:0000259" key="9">
    <source>
        <dbReference type="Pfam" id="PF06391"/>
    </source>
</evidence>
<evidence type="ECO:0000256" key="1">
    <source>
        <dbReference type="ARBA" id="ARBA00004123"/>
    </source>
</evidence>
<dbReference type="InterPro" id="IPR017907">
    <property type="entry name" value="Znf_RING_CS"/>
</dbReference>
<dbReference type="AlphaFoldDB" id="B4QAM5"/>
<keyword evidence="6" id="KW-0805">Transcription regulation</keyword>
<keyword evidence="5 6" id="KW-0539">Nucleus</keyword>
<evidence type="ECO:0000256" key="3">
    <source>
        <dbReference type="ARBA" id="ARBA00022771"/>
    </source>
</evidence>
<dbReference type="GO" id="GO:0005675">
    <property type="term" value="C:transcription factor TFIIH holo complex"/>
    <property type="evidence" value="ECO:0007669"/>
    <property type="project" value="UniProtKB-UniRule"/>
</dbReference>
<evidence type="ECO:0000256" key="8">
    <source>
        <dbReference type="SAM" id="MobiDB-lite"/>
    </source>
</evidence>
<dbReference type="PROSITE" id="PS00518">
    <property type="entry name" value="ZF_RING_1"/>
    <property type="match status" value="1"/>
</dbReference>
<dbReference type="Gene3D" id="3.30.40.10">
    <property type="entry name" value="Zinc/RING finger domain, C3HC4 (zinc finger)"/>
    <property type="match status" value="1"/>
</dbReference>
<keyword evidence="2" id="KW-0479">Metal-binding</keyword>
<proteinExistence type="predicted"/>
<dbReference type="InterPro" id="IPR013083">
    <property type="entry name" value="Znf_RING/FYVE/PHD"/>
</dbReference>
<dbReference type="GO" id="GO:0006289">
    <property type="term" value="P:nucleotide-excision repair"/>
    <property type="evidence" value="ECO:0007669"/>
    <property type="project" value="InterPro"/>
</dbReference>
<protein>
    <recommendedName>
        <fullName evidence="6">CDK-activating kinase assembly factor MAT1</fullName>
    </recommendedName>
    <alternativeName>
        <fullName evidence="6">CDK7/cyclin-H assembly factor</fullName>
    </alternativeName>
    <alternativeName>
        <fullName evidence="6">Menage a trois</fullName>
    </alternativeName>
    <alternativeName>
        <fullName evidence="6">RING finger protein MAT1</fullName>
    </alternativeName>
</protein>
<dbReference type="HOGENOM" id="CLU_048466_0_1_1"/>
<dbReference type="SMR" id="B4QAM5"/>
<dbReference type="Pfam" id="PF06391">
    <property type="entry name" value="MAT1"/>
    <property type="match status" value="1"/>
</dbReference>
<keyword evidence="7" id="KW-0175">Coiled coil</keyword>
<dbReference type="InterPro" id="IPR004575">
    <property type="entry name" value="MAT1/Tfb3"/>
</dbReference>
<evidence type="ECO:0000256" key="2">
    <source>
        <dbReference type="ARBA" id="ARBA00022723"/>
    </source>
</evidence>
<comment type="function">
    <text evidence="6">Stabilizes the cyclin H-CDK7 complex to form a functional CDK-activating kinase (CAK) enzymatic complex.</text>
</comment>
<gene>
    <name evidence="11" type="primary">Dsim\GD25961</name>
    <name evidence="11" type="ORF">Dsim_GD25961</name>
</gene>
<name>B4QAM5_DROSI</name>
<keyword evidence="6" id="KW-0804">Transcription</keyword>
<dbReference type="PANTHER" id="PTHR12683:SF13">
    <property type="entry name" value="CDK-ACTIVATING KINASE ASSEMBLY FACTOR MAT1"/>
    <property type="match status" value="1"/>
</dbReference>
<dbReference type="PhylomeDB" id="B4QAM5"/>
<dbReference type="Proteomes" id="UP000000304">
    <property type="component" value="Chromosome 2R"/>
</dbReference>
<feature type="domain" description="MAT1 C-terminal CAK anchor" evidence="10">
    <location>
        <begin position="274"/>
        <end position="324"/>
    </location>
</feature>
<accession>B4QAM5</accession>
<sequence length="334" mass="38079">MILAAKRRQVNRRHDGRPGVPAVQDHQIPESIAQADGHVCGHTLCESCVDLLFLKGSGACPECMVPLRRNNFRVQLFEDPMVEKEVDIRRRILRDYNKREEDFASLAEYNDYLEEIEDIVYNLCNNIEIIETNKRIEAYKRDNREVIQRNKTRVGRDEYALEEMLELEKVQEEARRKELEELENEHKKKKARDKQALIEELMYSGKDAAQIVTEFAEKAEKQREEEKQLPPPKPANEFSTGIKFGQTADPSLLPVPKSEEGPLFVYEPLVPFSEGPTMPPTSEIVSRGYIAHIRAETPQENAGGFTSALACERALQEALQGLYYTATTGVVSAT</sequence>
<dbReference type="EMBL" id="CM000362">
    <property type="protein sequence ID" value="EDX06530.1"/>
    <property type="molecule type" value="Genomic_DNA"/>
</dbReference>
<dbReference type="SUPFAM" id="SSF57850">
    <property type="entry name" value="RING/U-box"/>
    <property type="match status" value="1"/>
</dbReference>
<dbReference type="STRING" id="7240.B4QAM5"/>
<reference evidence="11 12" key="1">
    <citation type="journal article" date="2007" name="Nature">
        <title>Evolution of genes and genomes on the Drosophila phylogeny.</title>
        <authorList>
            <consortium name="Drosophila 12 Genomes Consortium"/>
            <person name="Clark A.G."/>
            <person name="Eisen M.B."/>
            <person name="Smith D.R."/>
            <person name="Bergman C.M."/>
            <person name="Oliver B."/>
            <person name="Markow T.A."/>
            <person name="Kaufman T.C."/>
            <person name="Kellis M."/>
            <person name="Gelbart W."/>
            <person name="Iyer V.N."/>
            <person name="Pollard D.A."/>
            <person name="Sackton T.B."/>
            <person name="Larracuente A.M."/>
            <person name="Singh N.D."/>
            <person name="Abad J.P."/>
            <person name="Abt D.N."/>
            <person name="Adryan B."/>
            <person name="Aguade M."/>
            <person name="Akashi H."/>
            <person name="Anderson W.W."/>
            <person name="Aquadro C.F."/>
            <person name="Ardell D.H."/>
            <person name="Arguello R."/>
            <person name="Artieri C.G."/>
            <person name="Barbash D.A."/>
            <person name="Barker D."/>
            <person name="Barsanti P."/>
            <person name="Batterham P."/>
            <person name="Batzoglou S."/>
            <person name="Begun D."/>
            <person name="Bhutkar A."/>
            <person name="Blanco E."/>
            <person name="Bosak S.A."/>
            <person name="Bradley R.K."/>
            <person name="Brand A.D."/>
            <person name="Brent M.R."/>
            <person name="Brooks A.N."/>
            <person name="Brown R.H."/>
            <person name="Butlin R.K."/>
            <person name="Caggese C."/>
            <person name="Calvi B.R."/>
            <person name="Bernardo de Carvalho A."/>
            <person name="Caspi A."/>
            <person name="Castrezana S."/>
            <person name="Celniker S.E."/>
            <person name="Chang J.L."/>
            <person name="Chapple C."/>
            <person name="Chatterji S."/>
            <person name="Chinwalla A."/>
            <person name="Civetta A."/>
            <person name="Clifton S.W."/>
            <person name="Comeron J.M."/>
            <person name="Costello J.C."/>
            <person name="Coyne J.A."/>
            <person name="Daub J."/>
            <person name="David R.G."/>
            <person name="Delcher A.L."/>
            <person name="Delehaunty K."/>
            <person name="Do C.B."/>
            <person name="Ebling H."/>
            <person name="Edwards K."/>
            <person name="Eickbush T."/>
            <person name="Evans J.D."/>
            <person name="Filipski A."/>
            <person name="Findeiss S."/>
            <person name="Freyhult E."/>
            <person name="Fulton L."/>
            <person name="Fulton R."/>
            <person name="Garcia A.C."/>
            <person name="Gardiner A."/>
            <person name="Garfield D.A."/>
            <person name="Garvin B.E."/>
            <person name="Gibson G."/>
            <person name="Gilbert D."/>
            <person name="Gnerre S."/>
            <person name="Godfrey J."/>
            <person name="Good R."/>
            <person name="Gotea V."/>
            <person name="Gravely B."/>
            <person name="Greenberg A.J."/>
            <person name="Griffiths-Jones S."/>
            <person name="Gross S."/>
            <person name="Guigo R."/>
            <person name="Gustafson E.A."/>
            <person name="Haerty W."/>
            <person name="Hahn M.W."/>
            <person name="Halligan D.L."/>
            <person name="Halpern A.L."/>
            <person name="Halter G.M."/>
            <person name="Han M.V."/>
            <person name="Heger A."/>
            <person name="Hillier L."/>
            <person name="Hinrichs A.S."/>
            <person name="Holmes I."/>
            <person name="Hoskins R.A."/>
            <person name="Hubisz M.J."/>
            <person name="Hultmark D."/>
            <person name="Huntley M.A."/>
            <person name="Jaffe D.B."/>
            <person name="Jagadeeshan S."/>
            <person name="Jeck W.R."/>
            <person name="Johnson J."/>
            <person name="Jones C.D."/>
            <person name="Jordan W.C."/>
            <person name="Karpen G.H."/>
            <person name="Kataoka E."/>
            <person name="Keightley P.D."/>
            <person name="Kheradpour P."/>
            <person name="Kirkness E.F."/>
            <person name="Koerich L.B."/>
            <person name="Kristiansen K."/>
            <person name="Kudrna D."/>
            <person name="Kulathinal R.J."/>
            <person name="Kumar S."/>
            <person name="Kwok R."/>
            <person name="Lander E."/>
            <person name="Langley C.H."/>
            <person name="Lapoint R."/>
            <person name="Lazzaro B.P."/>
            <person name="Lee S.J."/>
            <person name="Levesque L."/>
            <person name="Li R."/>
            <person name="Lin C.F."/>
            <person name="Lin M.F."/>
            <person name="Lindblad-Toh K."/>
            <person name="Llopart A."/>
            <person name="Long M."/>
            <person name="Low L."/>
            <person name="Lozovsky E."/>
            <person name="Lu J."/>
            <person name="Luo M."/>
            <person name="Machado C.A."/>
            <person name="Makalowski W."/>
            <person name="Marzo M."/>
            <person name="Matsuda M."/>
            <person name="Matzkin L."/>
            <person name="McAllister B."/>
            <person name="McBride C.S."/>
            <person name="McKernan B."/>
            <person name="McKernan K."/>
            <person name="Mendez-Lago M."/>
            <person name="Minx P."/>
            <person name="Mollenhauer M.U."/>
            <person name="Montooth K."/>
            <person name="Mount S.M."/>
            <person name="Mu X."/>
            <person name="Myers E."/>
            <person name="Negre B."/>
            <person name="Newfeld S."/>
            <person name="Nielsen R."/>
            <person name="Noor M.A."/>
            <person name="O'Grady P."/>
            <person name="Pachter L."/>
            <person name="Papaceit M."/>
            <person name="Parisi M.J."/>
            <person name="Parisi M."/>
            <person name="Parts L."/>
            <person name="Pedersen J.S."/>
            <person name="Pesole G."/>
            <person name="Phillippy A.M."/>
            <person name="Ponting C.P."/>
            <person name="Pop M."/>
            <person name="Porcelli D."/>
            <person name="Powell J.R."/>
            <person name="Prohaska S."/>
            <person name="Pruitt K."/>
            <person name="Puig M."/>
            <person name="Quesneville H."/>
            <person name="Ram K.R."/>
            <person name="Rand D."/>
            <person name="Rasmussen M.D."/>
            <person name="Reed L.K."/>
            <person name="Reenan R."/>
            <person name="Reily A."/>
            <person name="Remington K.A."/>
            <person name="Rieger T.T."/>
            <person name="Ritchie M.G."/>
            <person name="Robin C."/>
            <person name="Rogers Y.H."/>
            <person name="Rohde C."/>
            <person name="Rozas J."/>
            <person name="Rubenfield M.J."/>
            <person name="Ruiz A."/>
            <person name="Russo S."/>
            <person name="Salzberg S.L."/>
            <person name="Sanchez-Gracia A."/>
            <person name="Saranga D.J."/>
            <person name="Sato H."/>
            <person name="Schaeffer S.W."/>
            <person name="Schatz M.C."/>
            <person name="Schlenke T."/>
            <person name="Schwartz R."/>
            <person name="Segarra C."/>
            <person name="Singh R.S."/>
            <person name="Sirot L."/>
            <person name="Sirota M."/>
            <person name="Sisneros N.B."/>
            <person name="Smith C.D."/>
            <person name="Smith T.F."/>
            <person name="Spieth J."/>
            <person name="Stage D.E."/>
            <person name="Stark A."/>
            <person name="Stephan W."/>
            <person name="Strausberg R.L."/>
            <person name="Strempel S."/>
            <person name="Sturgill D."/>
            <person name="Sutton G."/>
            <person name="Sutton G.G."/>
            <person name="Tao W."/>
            <person name="Teichmann S."/>
            <person name="Tobari Y.N."/>
            <person name="Tomimura Y."/>
            <person name="Tsolas J.M."/>
            <person name="Valente V.L."/>
            <person name="Venter E."/>
            <person name="Venter J.C."/>
            <person name="Vicario S."/>
            <person name="Vieira F.G."/>
            <person name="Vilella A.J."/>
            <person name="Villasante A."/>
            <person name="Walenz B."/>
            <person name="Wang J."/>
            <person name="Wasserman M."/>
            <person name="Watts T."/>
            <person name="Wilson D."/>
            <person name="Wilson R.K."/>
            <person name="Wing R.A."/>
            <person name="Wolfner M.F."/>
            <person name="Wong A."/>
            <person name="Wong G.K."/>
            <person name="Wu C.I."/>
            <person name="Wu G."/>
            <person name="Yamamoto D."/>
            <person name="Yang H.P."/>
            <person name="Yang S.P."/>
            <person name="Yorke J.A."/>
            <person name="Yoshida K."/>
            <person name="Zdobnov E."/>
            <person name="Zhang P."/>
            <person name="Zhang Y."/>
            <person name="Zimin A.V."/>
            <person name="Baldwin J."/>
            <person name="Abdouelleil A."/>
            <person name="Abdulkadir J."/>
            <person name="Abebe A."/>
            <person name="Abera B."/>
            <person name="Abreu J."/>
            <person name="Acer S.C."/>
            <person name="Aftuck L."/>
            <person name="Alexander A."/>
            <person name="An P."/>
            <person name="Anderson E."/>
            <person name="Anderson S."/>
            <person name="Arachi H."/>
            <person name="Azer M."/>
            <person name="Bachantsang P."/>
            <person name="Barry A."/>
            <person name="Bayul T."/>
            <person name="Berlin A."/>
            <person name="Bessette D."/>
            <person name="Bloom T."/>
            <person name="Blye J."/>
            <person name="Boguslavskiy L."/>
            <person name="Bonnet C."/>
            <person name="Boukhgalter B."/>
            <person name="Bourzgui I."/>
            <person name="Brown A."/>
            <person name="Cahill P."/>
            <person name="Channer S."/>
            <person name="Cheshatsang Y."/>
            <person name="Chuda L."/>
            <person name="Citroen M."/>
            <person name="Collymore A."/>
            <person name="Cooke P."/>
            <person name="Costello M."/>
            <person name="D'Aco K."/>
            <person name="Daza R."/>
            <person name="De Haan G."/>
            <person name="DeGray S."/>
            <person name="DeMaso C."/>
            <person name="Dhargay N."/>
            <person name="Dooley K."/>
            <person name="Dooley E."/>
            <person name="Doricent M."/>
            <person name="Dorje P."/>
            <person name="Dorjee K."/>
            <person name="Dupes A."/>
            <person name="Elong R."/>
            <person name="Falk J."/>
            <person name="Farina A."/>
            <person name="Faro S."/>
            <person name="Ferguson D."/>
            <person name="Fisher S."/>
            <person name="Foley C.D."/>
            <person name="Franke A."/>
            <person name="Friedrich D."/>
            <person name="Gadbois L."/>
            <person name="Gearin G."/>
            <person name="Gearin C.R."/>
            <person name="Giannoukos G."/>
            <person name="Goode T."/>
            <person name="Graham J."/>
            <person name="Grandbois E."/>
            <person name="Grewal S."/>
            <person name="Gyaltsen K."/>
            <person name="Hafez N."/>
            <person name="Hagos B."/>
            <person name="Hall J."/>
            <person name="Henson C."/>
            <person name="Hollinger A."/>
            <person name="Honan T."/>
            <person name="Huard M.D."/>
            <person name="Hughes L."/>
            <person name="Hurhula B."/>
            <person name="Husby M.E."/>
            <person name="Kamat A."/>
            <person name="Kanga B."/>
            <person name="Kashin S."/>
            <person name="Khazanovich D."/>
            <person name="Kisner P."/>
            <person name="Lance K."/>
            <person name="Lara M."/>
            <person name="Lee W."/>
            <person name="Lennon N."/>
            <person name="Letendre F."/>
            <person name="LeVine R."/>
            <person name="Lipovsky A."/>
            <person name="Liu X."/>
            <person name="Liu J."/>
            <person name="Liu S."/>
            <person name="Lokyitsang T."/>
            <person name="Lokyitsang Y."/>
            <person name="Lubonja R."/>
            <person name="Lui A."/>
            <person name="MacDonald P."/>
            <person name="Magnisalis V."/>
            <person name="Maru K."/>
            <person name="Matthews C."/>
            <person name="McCusker W."/>
            <person name="McDonough S."/>
            <person name="Mehta T."/>
            <person name="Meldrim J."/>
            <person name="Meneus L."/>
            <person name="Mihai O."/>
            <person name="Mihalev A."/>
            <person name="Mihova T."/>
            <person name="Mittelman R."/>
            <person name="Mlenga V."/>
            <person name="Montmayeur A."/>
            <person name="Mulrain L."/>
            <person name="Navidi A."/>
            <person name="Naylor J."/>
            <person name="Negash T."/>
            <person name="Nguyen T."/>
            <person name="Nguyen N."/>
            <person name="Nicol R."/>
            <person name="Norbu C."/>
            <person name="Norbu N."/>
            <person name="Novod N."/>
            <person name="O'Neill B."/>
            <person name="Osman S."/>
            <person name="Markiewicz E."/>
            <person name="Oyono O.L."/>
            <person name="Patti C."/>
            <person name="Phunkhang P."/>
            <person name="Pierre F."/>
            <person name="Priest M."/>
            <person name="Raghuraman S."/>
            <person name="Rege F."/>
            <person name="Reyes R."/>
            <person name="Rise C."/>
            <person name="Rogov P."/>
            <person name="Ross K."/>
            <person name="Ryan E."/>
            <person name="Settipalli S."/>
            <person name="Shea T."/>
            <person name="Sherpa N."/>
            <person name="Shi L."/>
            <person name="Shih D."/>
            <person name="Sparrow T."/>
            <person name="Spaulding J."/>
            <person name="Stalker J."/>
            <person name="Stange-Thomann N."/>
            <person name="Stavropoulos S."/>
            <person name="Stone C."/>
            <person name="Strader C."/>
            <person name="Tesfaye S."/>
            <person name="Thomson T."/>
            <person name="Thoulutsang Y."/>
            <person name="Thoulutsang D."/>
            <person name="Topham K."/>
            <person name="Topping I."/>
            <person name="Tsamla T."/>
            <person name="Vassiliev H."/>
            <person name="Vo A."/>
            <person name="Wangchuk T."/>
            <person name="Wangdi T."/>
            <person name="Weiand M."/>
            <person name="Wilkinson J."/>
            <person name="Wilson A."/>
            <person name="Yadav S."/>
            <person name="Young G."/>
            <person name="Yu Q."/>
            <person name="Zembek L."/>
            <person name="Zhong D."/>
            <person name="Zimmer A."/>
            <person name="Zwirko Z."/>
            <person name="Jaffe D.B."/>
            <person name="Alvarez P."/>
            <person name="Brockman W."/>
            <person name="Butler J."/>
            <person name="Chin C."/>
            <person name="Gnerre S."/>
            <person name="Grabherr M."/>
            <person name="Kleber M."/>
            <person name="Mauceli E."/>
            <person name="MacCallum I."/>
        </authorList>
    </citation>
    <scope>NUCLEOTIDE SEQUENCE [LARGE SCALE GENOMIC DNA]</scope>
    <source>
        <strain evidence="12">white501</strain>
    </source>
</reference>
<evidence type="ECO:0000259" key="10">
    <source>
        <dbReference type="Pfam" id="PF25811"/>
    </source>
</evidence>
<dbReference type="GO" id="GO:0008270">
    <property type="term" value="F:zinc ion binding"/>
    <property type="evidence" value="ECO:0007669"/>
    <property type="project" value="UniProtKB-KW"/>
</dbReference>
<organism evidence="11 12">
    <name type="scientific">Drosophila simulans</name>
    <name type="common">Fruit fly</name>
    <dbReference type="NCBI Taxonomy" id="7240"/>
    <lineage>
        <taxon>Eukaryota</taxon>
        <taxon>Metazoa</taxon>
        <taxon>Ecdysozoa</taxon>
        <taxon>Arthropoda</taxon>
        <taxon>Hexapoda</taxon>
        <taxon>Insecta</taxon>
        <taxon>Pterygota</taxon>
        <taxon>Neoptera</taxon>
        <taxon>Endopterygota</taxon>
        <taxon>Diptera</taxon>
        <taxon>Brachycera</taxon>
        <taxon>Muscomorpha</taxon>
        <taxon>Ephydroidea</taxon>
        <taxon>Drosophilidae</taxon>
        <taxon>Drosophila</taxon>
        <taxon>Sophophora</taxon>
    </lineage>
</organism>
<keyword evidence="6" id="KW-0131">Cell cycle</keyword>
<dbReference type="GO" id="GO:0006357">
    <property type="term" value="P:regulation of transcription by RNA polymerase II"/>
    <property type="evidence" value="ECO:0007669"/>
    <property type="project" value="TreeGrafter"/>
</dbReference>
<dbReference type="InterPro" id="IPR015877">
    <property type="entry name" value="MAT1_centre"/>
</dbReference>
<dbReference type="InterPro" id="IPR057657">
    <property type="entry name" value="MAT1_CAK-anch"/>
</dbReference>